<feature type="transmembrane region" description="Helical" evidence="2">
    <location>
        <begin position="82"/>
        <end position="109"/>
    </location>
</feature>
<name>A0A4R2JWX1_9PSEU</name>
<dbReference type="Proteomes" id="UP000295680">
    <property type="component" value="Unassembled WGS sequence"/>
</dbReference>
<keyword evidence="4" id="KW-1185">Reference proteome</keyword>
<evidence type="ECO:0000313" key="4">
    <source>
        <dbReference type="Proteomes" id="UP000295680"/>
    </source>
</evidence>
<keyword evidence="2" id="KW-1133">Transmembrane helix</keyword>
<feature type="region of interest" description="Disordered" evidence="1">
    <location>
        <begin position="1"/>
        <end position="20"/>
    </location>
</feature>
<proteinExistence type="predicted"/>
<evidence type="ECO:0000313" key="3">
    <source>
        <dbReference type="EMBL" id="TCO64983.1"/>
    </source>
</evidence>
<protein>
    <submittedName>
        <fullName evidence="3">Uncharacterized protein</fullName>
    </submittedName>
</protein>
<gene>
    <name evidence="3" type="ORF">EV192_101767</name>
</gene>
<comment type="caution">
    <text evidence="3">The sequence shown here is derived from an EMBL/GenBank/DDBJ whole genome shotgun (WGS) entry which is preliminary data.</text>
</comment>
<organism evidence="3 4">
    <name type="scientific">Actinocrispum wychmicini</name>
    <dbReference type="NCBI Taxonomy" id="1213861"/>
    <lineage>
        <taxon>Bacteria</taxon>
        <taxon>Bacillati</taxon>
        <taxon>Actinomycetota</taxon>
        <taxon>Actinomycetes</taxon>
        <taxon>Pseudonocardiales</taxon>
        <taxon>Pseudonocardiaceae</taxon>
        <taxon>Actinocrispum</taxon>
    </lineage>
</organism>
<feature type="transmembrane region" description="Helical" evidence="2">
    <location>
        <begin position="48"/>
        <end position="70"/>
    </location>
</feature>
<keyword evidence="2" id="KW-0812">Transmembrane</keyword>
<dbReference type="AlphaFoldDB" id="A0A4R2JWX1"/>
<evidence type="ECO:0000256" key="1">
    <source>
        <dbReference type="SAM" id="MobiDB-lite"/>
    </source>
</evidence>
<dbReference type="EMBL" id="SLWS01000001">
    <property type="protein sequence ID" value="TCO64983.1"/>
    <property type="molecule type" value="Genomic_DNA"/>
</dbReference>
<dbReference type="RefSeq" id="WP_165960195.1">
    <property type="nucleotide sequence ID" value="NZ_SLWS01000001.1"/>
</dbReference>
<evidence type="ECO:0000256" key="2">
    <source>
        <dbReference type="SAM" id="Phobius"/>
    </source>
</evidence>
<keyword evidence="2" id="KW-0472">Membrane</keyword>
<reference evidence="3 4" key="1">
    <citation type="submission" date="2019-03" db="EMBL/GenBank/DDBJ databases">
        <title>Genomic Encyclopedia of Type Strains, Phase IV (KMG-IV): sequencing the most valuable type-strain genomes for metagenomic binning, comparative biology and taxonomic classification.</title>
        <authorList>
            <person name="Goeker M."/>
        </authorList>
    </citation>
    <scope>NUCLEOTIDE SEQUENCE [LARGE SCALE GENOMIC DNA]</scope>
    <source>
        <strain evidence="3 4">DSM 45934</strain>
    </source>
</reference>
<sequence length="120" mass="12531">MTDTGTDGTPGRRSPSPGDDEVNTLIKVLTVLGVAIGLQQLISPYVGTIMAIAISIGATALFVLVGLVAIRVIRRWRDQVSLRVWVIVVCIAAAGLVGMLTGLALAYAFDGGAQSWDGHL</sequence>
<accession>A0A4R2JWX1</accession>